<feature type="zinc finger region" description="C3H1-type" evidence="13">
    <location>
        <begin position="1013"/>
        <end position="1042"/>
    </location>
</feature>
<comment type="subcellular location">
    <subcellularLocation>
        <location evidence="1">Nucleus</location>
    </subcellularLocation>
</comment>
<feature type="compositionally biased region" description="Low complexity" evidence="15">
    <location>
        <begin position="714"/>
        <end position="727"/>
    </location>
</feature>
<feature type="compositionally biased region" description="Polar residues" evidence="15">
    <location>
        <begin position="483"/>
        <end position="493"/>
    </location>
</feature>
<feature type="compositionally biased region" description="Polar residues" evidence="15">
    <location>
        <begin position="419"/>
        <end position="431"/>
    </location>
</feature>
<feature type="domain" description="C3H1-type" evidence="18">
    <location>
        <begin position="1013"/>
        <end position="1042"/>
    </location>
</feature>
<dbReference type="AlphaFoldDB" id="A0A507C1C2"/>
<dbReference type="GO" id="GO:0005524">
    <property type="term" value="F:ATP binding"/>
    <property type="evidence" value="ECO:0007669"/>
    <property type="project" value="UniProtKB-UniRule"/>
</dbReference>
<keyword evidence="11 14" id="KW-0067">ATP-binding</keyword>
<sequence>MAATGSKELWRPINSSKELYSKEEKIGEGTYAHVFKGKIKATGREIAIKKIKLGHVKKHLLDESVNYLADNPSRQFRDGVNMSAIREVKALQELRHPNIIELVDVYMHKGNLHLILEFLQCDLEMVIKDTTLTFKQEDVKSWMLMITRGLYHCHRNNLLHRDMKPNNILISPDGLVKLADFGLTREFGEWNRPMSPQAVTRWYKPPELLLSATTYGSAVDMWSTACIFAELFIRSPFLVAERDSDMGQLDVILKALGTPTVEEWNYMPLNANVELQLFPKPRSLQQYFTAARPDAIDLMRKMFEFDPNKRISAEEALRHPYFTNLPRPTPPPKLPVTTKQIKPNRDVYLGPEAVAPDAGPRGTKRKQSDDDDQDASKRSKTQPACALPHISAQKQAQKKSTASSSTKKNATSKGERTSSEPVTASTKTTEISPTSASSSASPVNNHRESINPSPEPSPIVSTPPIASQQTTSIKPPILPKAMPNNNQPSSLSIQLQHQAQQRQTAAGSASSLHATSRGVTNQYPSPINEPISRPSQNIPISRPPTFAEPGQQSRINSVPRVIYSDIEYDDDNEDHDGPGAILPSSLNELLTPSEQIQLSRSAGKTSLESYFGGAQIPMPNNAKRRDEYILTAPASPLRMNSALAWSAENGRQTLLNARSLPNVLGRYYRAAESVHGDDVSDLPDDERIEDDDEHHVPFLMEEEEMVTSSRPRRNGSNSNLSGLAGSPVMNNRLSGLAGSPGGSRANGIGMNHINGSNIYQASSSYGSNGYASNGYQTYGQQSLGLGIVPDKPNGVMNINLTARIPSDQHAQLSYTSPGSYLAPTQRGPRMMSYSSVARTGVEENVMGALPARHETHITRPQQELELLCPFAQQGTCRFGDKCKYLHGLPCPVCQKLVLHPQGSSQEHTEHIASCQRKQAIINARNAQADHADDLECVICFEVIKKKKDPRFGLMKCPHPVCLDCIRQWRLNEAMDNSKTCPICRTVTHFVIPSTVWISDEMEKERVIEIYQQKLATMDCKHFDNGRGQCPFGNSCFYRHAYADGSLEQVKKRWVTGGGEEESKIVGPTRLADFLSDYMERA</sequence>
<dbReference type="InterPro" id="IPR041367">
    <property type="entry name" value="Znf-CCCH_4"/>
</dbReference>
<dbReference type="SUPFAM" id="SSF90229">
    <property type="entry name" value="CCCH zinc finger"/>
    <property type="match status" value="1"/>
</dbReference>
<evidence type="ECO:0000256" key="5">
    <source>
        <dbReference type="ARBA" id="ARBA00022679"/>
    </source>
</evidence>
<dbReference type="EMBL" id="QEAO01000022">
    <property type="protein sequence ID" value="TPX33221.1"/>
    <property type="molecule type" value="Genomic_DNA"/>
</dbReference>
<dbReference type="PROSITE" id="PS50103">
    <property type="entry name" value="ZF_C3H1"/>
    <property type="match status" value="2"/>
</dbReference>
<dbReference type="Gene3D" id="3.30.40.10">
    <property type="entry name" value="Zinc/RING finger domain, C3HC4 (zinc finger)"/>
    <property type="match status" value="1"/>
</dbReference>
<comment type="similarity">
    <text evidence="2">Belongs to the protein kinase superfamily. CMGC Ser/Thr protein kinase family. CDC2/CDKX subfamily.</text>
</comment>
<dbReference type="EC" id="2.7.11.23" evidence="3"/>
<evidence type="ECO:0000256" key="14">
    <source>
        <dbReference type="PROSITE-ProRule" id="PRU10141"/>
    </source>
</evidence>
<feature type="compositionally biased region" description="Low complexity" evidence="15">
    <location>
        <begin position="432"/>
        <end position="442"/>
    </location>
</feature>
<evidence type="ECO:0000259" key="17">
    <source>
        <dbReference type="PROSITE" id="PS50089"/>
    </source>
</evidence>
<dbReference type="InterPro" id="IPR011009">
    <property type="entry name" value="Kinase-like_dom_sf"/>
</dbReference>
<evidence type="ECO:0000256" key="4">
    <source>
        <dbReference type="ARBA" id="ARBA00022527"/>
    </source>
</evidence>
<dbReference type="PROSITE" id="PS00107">
    <property type="entry name" value="PROTEIN_KINASE_ATP"/>
    <property type="match status" value="1"/>
</dbReference>
<dbReference type="InterPro" id="IPR050108">
    <property type="entry name" value="CDK"/>
</dbReference>
<feature type="domain" description="C3H1-type" evidence="18">
    <location>
        <begin position="867"/>
        <end position="889"/>
    </location>
</feature>
<dbReference type="PROSITE" id="PS00108">
    <property type="entry name" value="PROTEIN_KINASE_ST"/>
    <property type="match status" value="1"/>
</dbReference>
<dbReference type="SMART" id="SM00220">
    <property type="entry name" value="S_TKc"/>
    <property type="match status" value="1"/>
</dbReference>
<comment type="caution">
    <text evidence="19">The sequence shown here is derived from an EMBL/GenBank/DDBJ whole genome shotgun (WGS) entry which is preliminary data.</text>
</comment>
<evidence type="ECO:0000259" key="16">
    <source>
        <dbReference type="PROSITE" id="PS50011"/>
    </source>
</evidence>
<dbReference type="GO" id="GO:0045944">
    <property type="term" value="P:positive regulation of transcription by RNA polymerase II"/>
    <property type="evidence" value="ECO:0007669"/>
    <property type="project" value="TreeGrafter"/>
</dbReference>
<keyword evidence="4" id="KW-0723">Serine/threonine-protein kinase</keyword>
<evidence type="ECO:0000256" key="9">
    <source>
        <dbReference type="ARBA" id="ARBA00022777"/>
    </source>
</evidence>
<dbReference type="Pfam" id="PF13639">
    <property type="entry name" value="zf-RING_2"/>
    <property type="match status" value="1"/>
</dbReference>
<dbReference type="GO" id="GO:0008353">
    <property type="term" value="F:RNA polymerase II CTD heptapeptide repeat kinase activity"/>
    <property type="evidence" value="ECO:0007669"/>
    <property type="project" value="UniProtKB-EC"/>
</dbReference>
<dbReference type="PROSITE" id="PS50089">
    <property type="entry name" value="ZF_RING_2"/>
    <property type="match status" value="1"/>
</dbReference>
<feature type="zinc finger region" description="C3H1-type" evidence="13">
    <location>
        <begin position="867"/>
        <end position="889"/>
    </location>
</feature>
<evidence type="ECO:0000256" key="7">
    <source>
        <dbReference type="ARBA" id="ARBA00022741"/>
    </source>
</evidence>
<dbReference type="CDD" id="cd16521">
    <property type="entry name" value="RING-HC_MKRN"/>
    <property type="match status" value="1"/>
</dbReference>
<feature type="compositionally biased region" description="Low complexity" evidence="15">
    <location>
        <begin position="391"/>
        <end position="412"/>
    </location>
</feature>
<protein>
    <recommendedName>
        <fullName evidence="3">[RNA-polymerase]-subunit kinase</fullName>
        <ecNumber evidence="3">2.7.11.23</ecNumber>
    </recommendedName>
</protein>
<evidence type="ECO:0000256" key="2">
    <source>
        <dbReference type="ARBA" id="ARBA00006485"/>
    </source>
</evidence>
<dbReference type="STRING" id="1806994.A0A507C1C2"/>
<dbReference type="Gene3D" id="3.30.200.20">
    <property type="entry name" value="Phosphorylase Kinase, domain 1"/>
    <property type="match status" value="1"/>
</dbReference>
<keyword evidence="20" id="KW-1185">Reference proteome</keyword>
<dbReference type="InterPro" id="IPR001841">
    <property type="entry name" value="Znf_RING"/>
</dbReference>
<evidence type="ECO:0000313" key="20">
    <source>
        <dbReference type="Proteomes" id="UP000319731"/>
    </source>
</evidence>
<keyword evidence="5" id="KW-0808">Transferase</keyword>
<evidence type="ECO:0000256" key="6">
    <source>
        <dbReference type="ARBA" id="ARBA00022723"/>
    </source>
</evidence>
<dbReference type="Proteomes" id="UP000319731">
    <property type="component" value="Unassembled WGS sequence"/>
</dbReference>
<keyword evidence="10 13" id="KW-0862">Zinc</keyword>
<dbReference type="Gene3D" id="2.30.30.1190">
    <property type="match status" value="1"/>
</dbReference>
<reference evidence="19 20" key="1">
    <citation type="journal article" date="2019" name="Sci. Rep.">
        <title>Comparative genomics of chytrid fungi reveal insights into the obligate biotrophic and pathogenic lifestyle of Synchytrium endobioticum.</title>
        <authorList>
            <person name="van de Vossenberg B.T.L.H."/>
            <person name="Warris S."/>
            <person name="Nguyen H.D.T."/>
            <person name="van Gent-Pelzer M.P.E."/>
            <person name="Joly D.L."/>
            <person name="van de Geest H.C."/>
            <person name="Bonants P.J.M."/>
            <person name="Smith D.S."/>
            <person name="Levesque C.A."/>
            <person name="van der Lee T.A.J."/>
        </authorList>
    </citation>
    <scope>NUCLEOTIDE SEQUENCE [LARGE SCALE GENOMIC DNA]</scope>
    <source>
        <strain evidence="19 20">JEL517</strain>
    </source>
</reference>
<organism evidence="19 20">
    <name type="scientific">Synchytrium microbalum</name>
    <dbReference type="NCBI Taxonomy" id="1806994"/>
    <lineage>
        <taxon>Eukaryota</taxon>
        <taxon>Fungi</taxon>
        <taxon>Fungi incertae sedis</taxon>
        <taxon>Chytridiomycota</taxon>
        <taxon>Chytridiomycota incertae sedis</taxon>
        <taxon>Chytridiomycetes</taxon>
        <taxon>Synchytriales</taxon>
        <taxon>Synchytriaceae</taxon>
        <taxon>Synchytrium</taxon>
    </lineage>
</organism>
<dbReference type="Gene3D" id="1.10.510.10">
    <property type="entry name" value="Transferase(Phosphotransferase) domain 1"/>
    <property type="match status" value="1"/>
</dbReference>
<dbReference type="GO" id="GO:0004693">
    <property type="term" value="F:cyclin-dependent protein serine/threonine kinase activity"/>
    <property type="evidence" value="ECO:0007669"/>
    <property type="project" value="TreeGrafter"/>
</dbReference>
<evidence type="ECO:0000256" key="1">
    <source>
        <dbReference type="ARBA" id="ARBA00004123"/>
    </source>
</evidence>
<name>A0A507C1C2_9FUNG</name>
<keyword evidence="6 13" id="KW-0479">Metal-binding</keyword>
<keyword evidence="8 13" id="KW-0863">Zinc-finger</keyword>
<dbReference type="InterPro" id="IPR017441">
    <property type="entry name" value="Protein_kinase_ATP_BS"/>
</dbReference>
<feature type="compositionally biased region" description="Low complexity" evidence="15">
    <location>
        <begin position="494"/>
        <end position="506"/>
    </location>
</feature>
<dbReference type="PROSITE" id="PS50011">
    <property type="entry name" value="PROTEIN_KINASE_DOM"/>
    <property type="match status" value="1"/>
</dbReference>
<evidence type="ECO:0000256" key="8">
    <source>
        <dbReference type="ARBA" id="ARBA00022771"/>
    </source>
</evidence>
<evidence type="ECO:0000256" key="12">
    <source>
        <dbReference type="ARBA" id="ARBA00023242"/>
    </source>
</evidence>
<dbReference type="InterPro" id="IPR013083">
    <property type="entry name" value="Znf_RING/FYVE/PHD"/>
</dbReference>
<evidence type="ECO:0000256" key="11">
    <source>
        <dbReference type="ARBA" id="ARBA00022840"/>
    </source>
</evidence>
<feature type="compositionally biased region" description="Acidic residues" evidence="15">
    <location>
        <begin position="679"/>
        <end position="692"/>
    </location>
</feature>
<dbReference type="RefSeq" id="XP_031024263.1">
    <property type="nucleotide sequence ID" value="XM_031169749.1"/>
</dbReference>
<feature type="region of interest" description="Disordered" evidence="15">
    <location>
        <begin position="676"/>
        <end position="695"/>
    </location>
</feature>
<dbReference type="SUPFAM" id="SSF57850">
    <property type="entry name" value="RING/U-box"/>
    <property type="match status" value="1"/>
</dbReference>
<dbReference type="GO" id="GO:0005737">
    <property type="term" value="C:cytoplasm"/>
    <property type="evidence" value="ECO:0007669"/>
    <property type="project" value="TreeGrafter"/>
</dbReference>
<dbReference type="PANTHER" id="PTHR24056">
    <property type="entry name" value="CELL DIVISION PROTEIN KINASE"/>
    <property type="match status" value="1"/>
</dbReference>
<proteinExistence type="inferred from homology"/>
<keyword evidence="7 14" id="KW-0547">Nucleotide-binding</keyword>
<evidence type="ECO:0000313" key="19">
    <source>
        <dbReference type="EMBL" id="TPX33221.1"/>
    </source>
</evidence>
<dbReference type="GO" id="GO:0070985">
    <property type="term" value="C:transcription factor TFIIK complex"/>
    <property type="evidence" value="ECO:0007669"/>
    <property type="project" value="TreeGrafter"/>
</dbReference>
<feature type="region of interest" description="Disordered" evidence="15">
    <location>
        <begin position="704"/>
        <end position="727"/>
    </location>
</feature>
<feature type="compositionally biased region" description="Polar residues" evidence="15">
    <location>
        <begin position="464"/>
        <end position="473"/>
    </location>
</feature>
<dbReference type="SMART" id="SM00184">
    <property type="entry name" value="RING"/>
    <property type="match status" value="1"/>
</dbReference>
<gene>
    <name evidence="19" type="ORF">SmJEL517_g03821</name>
</gene>
<dbReference type="GeneID" id="42005046"/>
<dbReference type="OrthoDB" id="411372at2759"/>
<feature type="domain" description="RING-type" evidence="17">
    <location>
        <begin position="936"/>
        <end position="984"/>
    </location>
</feature>
<evidence type="ECO:0000256" key="10">
    <source>
        <dbReference type="ARBA" id="ARBA00022833"/>
    </source>
</evidence>
<dbReference type="InterPro" id="IPR008271">
    <property type="entry name" value="Ser/Thr_kinase_AS"/>
</dbReference>
<dbReference type="SUPFAM" id="SSF56112">
    <property type="entry name" value="Protein kinase-like (PK-like)"/>
    <property type="match status" value="1"/>
</dbReference>
<dbReference type="SMART" id="SM00356">
    <property type="entry name" value="ZnF_C3H1"/>
    <property type="match status" value="2"/>
</dbReference>
<dbReference type="InterPro" id="IPR000571">
    <property type="entry name" value="Znf_CCCH"/>
</dbReference>
<dbReference type="Pfam" id="PF18044">
    <property type="entry name" value="zf-CCCH_4"/>
    <property type="match status" value="1"/>
</dbReference>
<dbReference type="InterPro" id="IPR036855">
    <property type="entry name" value="Znf_CCCH_sf"/>
</dbReference>
<dbReference type="Pfam" id="PF00069">
    <property type="entry name" value="Pkinase"/>
    <property type="match status" value="1"/>
</dbReference>
<keyword evidence="9" id="KW-0418">Kinase</keyword>
<dbReference type="FunFam" id="1.10.510.10:FF:000624">
    <property type="entry name" value="Mitogen-activated protein kinase"/>
    <property type="match status" value="1"/>
</dbReference>
<evidence type="ECO:0000256" key="15">
    <source>
        <dbReference type="SAM" id="MobiDB-lite"/>
    </source>
</evidence>
<dbReference type="InterPro" id="IPR017907">
    <property type="entry name" value="Znf_RING_CS"/>
</dbReference>
<dbReference type="PROSITE" id="PS00518">
    <property type="entry name" value="ZF_RING_1"/>
    <property type="match status" value="1"/>
</dbReference>
<feature type="region of interest" description="Disordered" evidence="15">
    <location>
        <begin position="321"/>
        <end position="558"/>
    </location>
</feature>
<dbReference type="InterPro" id="IPR000719">
    <property type="entry name" value="Prot_kinase_dom"/>
</dbReference>
<evidence type="ECO:0000259" key="18">
    <source>
        <dbReference type="PROSITE" id="PS50103"/>
    </source>
</evidence>
<evidence type="ECO:0000256" key="3">
    <source>
        <dbReference type="ARBA" id="ARBA00012409"/>
    </source>
</evidence>
<feature type="domain" description="Protein kinase" evidence="16">
    <location>
        <begin position="20"/>
        <end position="322"/>
    </location>
</feature>
<accession>A0A507C1C2</accession>
<feature type="compositionally biased region" description="Polar residues" evidence="15">
    <location>
        <begin position="507"/>
        <end position="525"/>
    </location>
</feature>
<keyword evidence="12" id="KW-0539">Nucleus</keyword>
<dbReference type="GO" id="GO:0008270">
    <property type="term" value="F:zinc ion binding"/>
    <property type="evidence" value="ECO:0007669"/>
    <property type="project" value="UniProtKB-KW"/>
</dbReference>
<feature type="binding site" evidence="14">
    <location>
        <position position="50"/>
    </location>
    <ligand>
        <name>ATP</name>
        <dbReference type="ChEBI" id="CHEBI:30616"/>
    </ligand>
</feature>
<evidence type="ECO:0000256" key="13">
    <source>
        <dbReference type="PROSITE-ProRule" id="PRU00723"/>
    </source>
</evidence>
<dbReference type="PANTHER" id="PTHR24056:SF0">
    <property type="entry name" value="CYCLIN-DEPENDENT KINASE 7"/>
    <property type="match status" value="1"/>
</dbReference>